<reference evidence="2 3" key="1">
    <citation type="submission" date="2021-04" db="EMBL/GenBank/DDBJ databases">
        <authorList>
            <person name="Bliznina A."/>
        </authorList>
    </citation>
    <scope>NUCLEOTIDE SEQUENCE [LARGE SCALE GENOMIC DNA]</scope>
</reference>
<dbReference type="Proteomes" id="UP001158576">
    <property type="component" value="Chromosome 2"/>
</dbReference>
<name>A0ABN7T6B4_OIKDI</name>
<dbReference type="EMBL" id="OU015567">
    <property type="protein sequence ID" value="CAG5110852.1"/>
    <property type="molecule type" value="Genomic_DNA"/>
</dbReference>
<keyword evidence="1" id="KW-0472">Membrane</keyword>
<accession>A0ABN7T6B4</accession>
<evidence type="ECO:0000313" key="3">
    <source>
        <dbReference type="Proteomes" id="UP001158576"/>
    </source>
</evidence>
<keyword evidence="3" id="KW-1185">Reference proteome</keyword>
<organism evidence="2 3">
    <name type="scientific">Oikopleura dioica</name>
    <name type="common">Tunicate</name>
    <dbReference type="NCBI Taxonomy" id="34765"/>
    <lineage>
        <taxon>Eukaryota</taxon>
        <taxon>Metazoa</taxon>
        <taxon>Chordata</taxon>
        <taxon>Tunicata</taxon>
        <taxon>Appendicularia</taxon>
        <taxon>Copelata</taxon>
        <taxon>Oikopleuridae</taxon>
        <taxon>Oikopleura</taxon>
    </lineage>
</organism>
<protein>
    <submittedName>
        <fullName evidence="2">Oidioi.mRNA.OKI2018_I69.chr2.g5207.t1.cds</fullName>
    </submittedName>
</protein>
<evidence type="ECO:0000313" key="2">
    <source>
        <dbReference type="EMBL" id="CAG5110852.1"/>
    </source>
</evidence>
<keyword evidence="1" id="KW-1133">Transmembrane helix</keyword>
<proteinExistence type="predicted"/>
<keyword evidence="1" id="KW-0812">Transmembrane</keyword>
<evidence type="ECO:0000256" key="1">
    <source>
        <dbReference type="SAM" id="Phobius"/>
    </source>
</evidence>
<feature type="transmembrane region" description="Helical" evidence="1">
    <location>
        <begin position="15"/>
        <end position="40"/>
    </location>
</feature>
<sequence length="101" mass="10963">MDDLEGQSRWKMRSYLLSLADIIVLALFSLGLGVAIMYLIASGKCDDNSEESLPAMMISSSATASTTTTATTSTITTTTFDCDPLPKTDREFDLFLIYCTG</sequence>
<gene>
    <name evidence="2" type="ORF">OKIOD_LOCUS13972</name>
</gene>